<sequence length="290" mass="30196">MSAERKIGFIGFGAMARPMAANLRKAGYEVAAYTPSGKGDDQTEMFPSARALAEWCDVLVPCVPNDAALRKSLYGDDGAFAGLARGALVLNTSTVSPDCAEEVAKAGDDRGLAVLDTPMSGSTPEAEAGTLVMLVGGPDEQVERARPILKAVGKAVIHTGGAASAARVKLVVNGIMGGTLAIIAEAVAYGLSSGVDRDVLFDALAQVAVISPHHQRKLKMAKAREFPSQFPTRLMAKDMGLLIDDARAVKSFAPALAVAAQSLCLATKRHADEDYSALIGAMERSVVNTP</sequence>
<dbReference type="InterPro" id="IPR051265">
    <property type="entry name" value="HIBADH-related_NP60_sf"/>
</dbReference>
<dbReference type="Gene3D" id="3.40.50.720">
    <property type="entry name" value="NAD(P)-binding Rossmann-like Domain"/>
    <property type="match status" value="1"/>
</dbReference>
<dbReference type="InterPro" id="IPR015815">
    <property type="entry name" value="HIBADH-related"/>
</dbReference>
<keyword evidence="7" id="KW-1185">Reference proteome</keyword>
<dbReference type="GO" id="GO:0050661">
    <property type="term" value="F:NADP binding"/>
    <property type="evidence" value="ECO:0007669"/>
    <property type="project" value="InterPro"/>
</dbReference>
<dbReference type="GO" id="GO:0016491">
    <property type="term" value="F:oxidoreductase activity"/>
    <property type="evidence" value="ECO:0007669"/>
    <property type="project" value="UniProtKB-KW"/>
</dbReference>
<dbReference type="EMBL" id="BALE01000017">
    <property type="protein sequence ID" value="GAN54256.1"/>
    <property type="molecule type" value="Genomic_DNA"/>
</dbReference>
<dbReference type="PANTHER" id="PTHR43580:SF2">
    <property type="entry name" value="CYTOKINE-LIKE NUCLEAR FACTOR N-PAC"/>
    <property type="match status" value="1"/>
</dbReference>
<dbReference type="PANTHER" id="PTHR43580">
    <property type="entry name" value="OXIDOREDUCTASE GLYR1-RELATED"/>
    <property type="match status" value="1"/>
</dbReference>
<evidence type="ECO:0000256" key="1">
    <source>
        <dbReference type="ARBA" id="ARBA00023002"/>
    </source>
</evidence>
<gene>
    <name evidence="6" type="ORF">Tasa_017_139</name>
</gene>
<evidence type="ECO:0000256" key="3">
    <source>
        <dbReference type="PIRSR" id="PIRSR000103-1"/>
    </source>
</evidence>
<dbReference type="PIRSF" id="PIRSF000103">
    <property type="entry name" value="HIBADH"/>
    <property type="match status" value="1"/>
</dbReference>
<protein>
    <submittedName>
        <fullName evidence="6">Oxidoreductase</fullName>
    </submittedName>
</protein>
<proteinExistence type="predicted"/>
<feature type="active site" evidence="3">
    <location>
        <position position="169"/>
    </location>
</feature>
<keyword evidence="2" id="KW-0520">NAD</keyword>
<dbReference type="Gene3D" id="1.10.1040.10">
    <property type="entry name" value="N-(1-d-carboxylethyl)-l-norvaline Dehydrogenase, domain 2"/>
    <property type="match status" value="1"/>
</dbReference>
<dbReference type="STRING" id="1231623.Tasa_017_139"/>
<dbReference type="GO" id="GO:0051287">
    <property type="term" value="F:NAD binding"/>
    <property type="evidence" value="ECO:0007669"/>
    <property type="project" value="InterPro"/>
</dbReference>
<dbReference type="Pfam" id="PF14833">
    <property type="entry name" value="NAD_binding_11"/>
    <property type="match status" value="1"/>
</dbReference>
<evidence type="ECO:0000256" key="2">
    <source>
        <dbReference type="ARBA" id="ARBA00023027"/>
    </source>
</evidence>
<dbReference type="InterPro" id="IPR008927">
    <property type="entry name" value="6-PGluconate_DH-like_C_sf"/>
</dbReference>
<name>A0A0D6MLF6_9PROT</name>
<evidence type="ECO:0000313" key="6">
    <source>
        <dbReference type="EMBL" id="GAN54256.1"/>
    </source>
</evidence>
<dbReference type="Proteomes" id="UP000032679">
    <property type="component" value="Unassembled WGS sequence"/>
</dbReference>
<organism evidence="6 7">
    <name type="scientific">Tanticharoenia sakaeratensis NBRC 103193</name>
    <dbReference type="NCBI Taxonomy" id="1231623"/>
    <lineage>
        <taxon>Bacteria</taxon>
        <taxon>Pseudomonadati</taxon>
        <taxon>Pseudomonadota</taxon>
        <taxon>Alphaproteobacteria</taxon>
        <taxon>Acetobacterales</taxon>
        <taxon>Acetobacteraceae</taxon>
        <taxon>Tanticharoenia</taxon>
    </lineage>
</organism>
<comment type="caution">
    <text evidence="6">The sequence shown here is derived from an EMBL/GenBank/DDBJ whole genome shotgun (WGS) entry which is preliminary data.</text>
</comment>
<keyword evidence="1" id="KW-0560">Oxidoreductase</keyword>
<dbReference type="InterPro" id="IPR013328">
    <property type="entry name" value="6PGD_dom2"/>
</dbReference>
<accession>A0A0D6MLF6</accession>
<dbReference type="InterPro" id="IPR036291">
    <property type="entry name" value="NAD(P)-bd_dom_sf"/>
</dbReference>
<dbReference type="RefSeq" id="WP_048848787.1">
    <property type="nucleotide sequence ID" value="NZ_BALE01000017.1"/>
</dbReference>
<dbReference type="Pfam" id="PF03446">
    <property type="entry name" value="NAD_binding_2"/>
    <property type="match status" value="1"/>
</dbReference>
<dbReference type="InterPro" id="IPR029154">
    <property type="entry name" value="HIBADH-like_NADP-bd"/>
</dbReference>
<evidence type="ECO:0000313" key="7">
    <source>
        <dbReference type="Proteomes" id="UP000032679"/>
    </source>
</evidence>
<dbReference type="InterPro" id="IPR006115">
    <property type="entry name" value="6PGDH_NADP-bd"/>
</dbReference>
<dbReference type="OrthoDB" id="7340804at2"/>
<dbReference type="SUPFAM" id="SSF48179">
    <property type="entry name" value="6-phosphogluconate dehydrogenase C-terminal domain-like"/>
    <property type="match status" value="1"/>
</dbReference>
<feature type="domain" description="3-hydroxyisobutyrate dehydrogenase-like NAD-binding" evidence="5">
    <location>
        <begin position="165"/>
        <end position="280"/>
    </location>
</feature>
<reference evidence="6 7" key="1">
    <citation type="submission" date="2012-10" db="EMBL/GenBank/DDBJ databases">
        <title>Genome sequencing of Tanticharoenia sakaeratensis NBRC 103193.</title>
        <authorList>
            <person name="Azuma Y."/>
            <person name="Hadano H."/>
            <person name="Hirakawa H."/>
            <person name="Matsushita K."/>
        </authorList>
    </citation>
    <scope>NUCLEOTIDE SEQUENCE [LARGE SCALE GENOMIC DNA]</scope>
    <source>
        <strain evidence="6 7">NBRC 103193</strain>
    </source>
</reference>
<feature type="domain" description="6-phosphogluconate dehydrogenase NADP-binding" evidence="4">
    <location>
        <begin position="6"/>
        <end position="160"/>
    </location>
</feature>
<dbReference type="AlphaFoldDB" id="A0A0D6MLF6"/>
<evidence type="ECO:0000259" key="5">
    <source>
        <dbReference type="Pfam" id="PF14833"/>
    </source>
</evidence>
<dbReference type="SUPFAM" id="SSF51735">
    <property type="entry name" value="NAD(P)-binding Rossmann-fold domains"/>
    <property type="match status" value="1"/>
</dbReference>
<evidence type="ECO:0000259" key="4">
    <source>
        <dbReference type="Pfam" id="PF03446"/>
    </source>
</evidence>